<proteinExistence type="inferred from homology"/>
<dbReference type="PANTHER" id="PTHR47505:SF1">
    <property type="entry name" value="DNA UTILIZATION PROTEIN YHGH"/>
    <property type="match status" value="1"/>
</dbReference>
<dbReference type="CDD" id="cd06223">
    <property type="entry name" value="PRTases_typeI"/>
    <property type="match status" value="1"/>
</dbReference>
<accession>A0ABU1ITN7</accession>
<name>A0ABU1ITN7_9BACL</name>
<dbReference type="InterPro" id="IPR029057">
    <property type="entry name" value="PRTase-like"/>
</dbReference>
<evidence type="ECO:0000313" key="3">
    <source>
        <dbReference type="Proteomes" id="UP001185028"/>
    </source>
</evidence>
<dbReference type="SUPFAM" id="SSF53271">
    <property type="entry name" value="PRTase-like"/>
    <property type="match status" value="1"/>
</dbReference>
<keyword evidence="3" id="KW-1185">Reference proteome</keyword>
<dbReference type="InterPro" id="IPR051910">
    <property type="entry name" value="ComF/GntX_DNA_util-trans"/>
</dbReference>
<dbReference type="EMBL" id="JAVDQH010000002">
    <property type="protein sequence ID" value="MDR6242624.1"/>
    <property type="molecule type" value="Genomic_DNA"/>
</dbReference>
<dbReference type="PANTHER" id="PTHR47505">
    <property type="entry name" value="DNA UTILIZATION PROTEIN YHGH"/>
    <property type="match status" value="1"/>
</dbReference>
<organism evidence="2 3">
    <name type="scientific">Paenibacillus hunanensis</name>
    <dbReference type="NCBI Taxonomy" id="539262"/>
    <lineage>
        <taxon>Bacteria</taxon>
        <taxon>Bacillati</taxon>
        <taxon>Bacillota</taxon>
        <taxon>Bacilli</taxon>
        <taxon>Bacillales</taxon>
        <taxon>Paenibacillaceae</taxon>
        <taxon>Paenibacillus</taxon>
    </lineage>
</organism>
<protein>
    <submittedName>
        <fullName evidence="2">Amidophosphoribosyltransferase</fullName>
    </submittedName>
</protein>
<dbReference type="Gene3D" id="3.40.50.2020">
    <property type="match status" value="1"/>
</dbReference>
<comment type="similarity">
    <text evidence="1">Belongs to the ComF/GntX family.</text>
</comment>
<dbReference type="RefSeq" id="WP_188774139.1">
    <property type="nucleotide sequence ID" value="NZ_BMMB01000002.1"/>
</dbReference>
<sequence>MSHFLHASSWSKLWRYLYPHHQQCISCAHTIIGLSVYEGLCHACASRIPWIMKPQCRVCGRSIHCEDCQRQVMQHRGFLLNRSAVRYNTDIRSWLAAYKYRGNERYEAVFGQLMVEGYYRLQAELSTHFGCEWFPAWITSVPASTNRLQERGFDQAAQMARWLAADIKLPYLPLLERTRQTMKQSEQGRQERIRSMAGVFSYSTMAGSLVHDVLQRHHEPYGYRNRISSYIAAPAVPMQASSLQTNQSLRVSGQLEDERNANRVIPILLIDDIYTTGSTIHNCALALHELGAQCRVQFQVISLTCARS</sequence>
<gene>
    <name evidence="2" type="ORF">JOC58_000508</name>
</gene>
<evidence type="ECO:0000313" key="2">
    <source>
        <dbReference type="EMBL" id="MDR6242624.1"/>
    </source>
</evidence>
<dbReference type="InterPro" id="IPR000836">
    <property type="entry name" value="PRTase_dom"/>
</dbReference>
<dbReference type="Proteomes" id="UP001185028">
    <property type="component" value="Unassembled WGS sequence"/>
</dbReference>
<evidence type="ECO:0000256" key="1">
    <source>
        <dbReference type="ARBA" id="ARBA00008007"/>
    </source>
</evidence>
<reference evidence="2 3" key="1">
    <citation type="submission" date="2023-07" db="EMBL/GenBank/DDBJ databases">
        <title>Genomic Encyclopedia of Type Strains, Phase IV (KMG-IV): sequencing the most valuable type-strain genomes for metagenomic binning, comparative biology and taxonomic classification.</title>
        <authorList>
            <person name="Goeker M."/>
        </authorList>
    </citation>
    <scope>NUCLEOTIDE SEQUENCE [LARGE SCALE GENOMIC DNA]</scope>
    <source>
        <strain evidence="2 3">DSM 22170</strain>
    </source>
</reference>
<comment type="caution">
    <text evidence="2">The sequence shown here is derived from an EMBL/GenBank/DDBJ whole genome shotgun (WGS) entry which is preliminary data.</text>
</comment>